<dbReference type="InterPro" id="IPR012653">
    <property type="entry name" value="Dimeth_MeTrfase_MtbB"/>
</dbReference>
<dbReference type="EC" id="2.1.1.249" evidence="1"/>
<evidence type="ECO:0000313" key="2">
    <source>
        <dbReference type="Proteomes" id="UP000046155"/>
    </source>
</evidence>
<name>A0A0B7MMD8_9FIRM</name>
<dbReference type="Proteomes" id="UP000046155">
    <property type="component" value="Unassembled WGS sequence"/>
</dbReference>
<dbReference type="GO" id="GO:0015948">
    <property type="term" value="P:methanogenesis"/>
    <property type="evidence" value="ECO:0007669"/>
    <property type="project" value="InterPro"/>
</dbReference>
<keyword evidence="2" id="KW-1185">Reference proteome</keyword>
<keyword evidence="1" id="KW-0808">Transferase</keyword>
<proteinExistence type="predicted"/>
<dbReference type="GO" id="GO:0032259">
    <property type="term" value="P:methylation"/>
    <property type="evidence" value="ECO:0007669"/>
    <property type="project" value="UniProtKB-KW"/>
</dbReference>
<gene>
    <name evidence="1" type="ORF">SSCH_290005</name>
</gene>
<sequence length="105" mass="11645">MAVAHEVAAGMGGIRTTGDLVARVQMSKAMKIKEAKEYVAGKLGVSVFDLSDSHLMKELREQLDIGHVQARDRASYGIEAKFNIARLLDIKINSVENFKRKVKMI</sequence>
<evidence type="ECO:0000313" key="1">
    <source>
        <dbReference type="EMBL" id="CEO88862.1"/>
    </source>
</evidence>
<dbReference type="EMBL" id="CDRZ01000212">
    <property type="protein sequence ID" value="CEO88862.1"/>
    <property type="molecule type" value="Genomic_DNA"/>
</dbReference>
<accession>A0A0B7MMD8</accession>
<dbReference type="Pfam" id="PF09505">
    <property type="entry name" value="Dimeth_Pyl"/>
    <property type="match status" value="1"/>
</dbReference>
<keyword evidence="1" id="KW-0489">Methyltransferase</keyword>
<dbReference type="GO" id="GO:0043791">
    <property type="term" value="F:dimethylamine methyltransferase activity"/>
    <property type="evidence" value="ECO:0007669"/>
    <property type="project" value="UniProtKB-EC"/>
</dbReference>
<organism evidence="1 2">
    <name type="scientific">Syntrophaceticus schinkii</name>
    <dbReference type="NCBI Taxonomy" id="499207"/>
    <lineage>
        <taxon>Bacteria</taxon>
        <taxon>Bacillati</taxon>
        <taxon>Bacillota</taxon>
        <taxon>Clostridia</taxon>
        <taxon>Thermoanaerobacterales</taxon>
        <taxon>Thermoanaerobacterales Family III. Incertae Sedis</taxon>
        <taxon>Syntrophaceticus</taxon>
    </lineage>
</organism>
<reference evidence="2" key="1">
    <citation type="submission" date="2015-01" db="EMBL/GenBank/DDBJ databases">
        <authorList>
            <person name="Manzoor Shahid"/>
            <person name="Zubair Saima"/>
        </authorList>
    </citation>
    <scope>NUCLEOTIDE SEQUENCE [LARGE SCALE GENOMIC DNA]</scope>
    <source>
        <strain evidence="2">Sp3</strain>
    </source>
</reference>
<dbReference type="AlphaFoldDB" id="A0A0B7MMD8"/>
<protein>
    <submittedName>
        <fullName evidence="1">Dimethylamine methyltransferase MtbB1</fullName>
        <ecNumber evidence="1">2.1.1.249</ecNumber>
    </submittedName>
</protein>